<keyword evidence="3" id="KW-1185">Reference proteome</keyword>
<feature type="transmembrane region" description="Helical" evidence="1">
    <location>
        <begin position="43"/>
        <end position="62"/>
    </location>
</feature>
<dbReference type="STRING" id="1640674.SAMN05216323_10056"/>
<feature type="transmembrane region" description="Helical" evidence="1">
    <location>
        <begin position="6"/>
        <end position="23"/>
    </location>
</feature>
<dbReference type="PANTHER" id="PTHR28008">
    <property type="entry name" value="DOMAIN PROTEIN, PUTATIVE (AFU_ORTHOLOGUE AFUA_3G10980)-RELATED"/>
    <property type="match status" value="1"/>
</dbReference>
<keyword evidence="1" id="KW-0812">Transmembrane</keyword>
<dbReference type="RefSeq" id="WP_092435135.1">
    <property type="nucleotide sequence ID" value="NZ_FMYP01000005.1"/>
</dbReference>
<reference evidence="2 3" key="1">
    <citation type="submission" date="2016-09" db="EMBL/GenBank/DDBJ databases">
        <authorList>
            <person name="Capua I."/>
            <person name="De Benedictis P."/>
            <person name="Joannis T."/>
            <person name="Lombin L.H."/>
            <person name="Cattoli G."/>
        </authorList>
    </citation>
    <scope>NUCLEOTIDE SEQUENCE [LARGE SCALE GENOMIC DNA]</scope>
    <source>
        <strain evidence="2 3">A7P-90m</strain>
    </source>
</reference>
<proteinExistence type="predicted"/>
<keyword evidence="1" id="KW-1133">Transmembrane helix</keyword>
<keyword evidence="1" id="KW-0472">Membrane</keyword>
<evidence type="ECO:0000313" key="3">
    <source>
        <dbReference type="Proteomes" id="UP000199452"/>
    </source>
</evidence>
<feature type="transmembrane region" description="Helical" evidence="1">
    <location>
        <begin position="68"/>
        <end position="88"/>
    </location>
</feature>
<dbReference type="NCBIfam" id="NF037970">
    <property type="entry name" value="vanZ_1"/>
    <property type="match status" value="1"/>
</dbReference>
<dbReference type="EMBL" id="FMYP01000005">
    <property type="protein sequence ID" value="SDB86618.1"/>
    <property type="molecule type" value="Genomic_DNA"/>
</dbReference>
<accession>A0A1G6GXJ9</accession>
<dbReference type="AlphaFoldDB" id="A0A1G6GXJ9"/>
<gene>
    <name evidence="2" type="ORF">SAMN05216323_10056</name>
</gene>
<evidence type="ECO:0000256" key="1">
    <source>
        <dbReference type="SAM" id="Phobius"/>
    </source>
</evidence>
<organism evidence="2 3">
    <name type="scientific">Williamwhitmania taraxaci</name>
    <dbReference type="NCBI Taxonomy" id="1640674"/>
    <lineage>
        <taxon>Bacteria</taxon>
        <taxon>Pseudomonadati</taxon>
        <taxon>Bacteroidota</taxon>
        <taxon>Bacteroidia</taxon>
        <taxon>Bacteroidales</taxon>
        <taxon>Williamwhitmaniaceae</taxon>
        <taxon>Williamwhitmania</taxon>
    </lineage>
</organism>
<feature type="transmembrane region" description="Helical" evidence="1">
    <location>
        <begin position="100"/>
        <end position="120"/>
    </location>
</feature>
<protein>
    <submittedName>
        <fullName evidence="2">VanZ like family protein</fullName>
    </submittedName>
</protein>
<dbReference type="OrthoDB" id="1524985at2"/>
<dbReference type="PANTHER" id="PTHR28008:SF1">
    <property type="entry name" value="DOMAIN PROTEIN, PUTATIVE (AFU_ORTHOLOGUE AFUA_3G10980)-RELATED"/>
    <property type="match status" value="1"/>
</dbReference>
<sequence length="128" mass="14795">MFKYFWKTYLWGTFILIICGIPGDELDRFKIVIIPYLDKMVHLVLYFIFATFLFSGFTHYYASHHKKARTFIYGSAIALGYGILIELLQFSVFSHRSFEILDIASNIIGIVAALASYPAIHRLTEETL</sequence>
<name>A0A1G6GXJ9_9BACT</name>
<dbReference type="Proteomes" id="UP000199452">
    <property type="component" value="Unassembled WGS sequence"/>
</dbReference>
<evidence type="ECO:0000313" key="2">
    <source>
        <dbReference type="EMBL" id="SDB86618.1"/>
    </source>
</evidence>